<dbReference type="SUPFAM" id="SSF50729">
    <property type="entry name" value="PH domain-like"/>
    <property type="match status" value="1"/>
</dbReference>
<evidence type="ECO:0000259" key="3">
    <source>
        <dbReference type="PROSITE" id="PS50003"/>
    </source>
</evidence>
<dbReference type="InParanoid" id="A0A2P6NM52"/>
<feature type="compositionally biased region" description="Acidic residues" evidence="1">
    <location>
        <begin position="106"/>
        <end position="122"/>
    </location>
</feature>
<feature type="transmembrane region" description="Helical" evidence="2">
    <location>
        <begin position="1314"/>
        <end position="1338"/>
    </location>
</feature>
<dbReference type="SMART" id="SM00233">
    <property type="entry name" value="PH"/>
    <property type="match status" value="1"/>
</dbReference>
<evidence type="ECO:0000256" key="2">
    <source>
        <dbReference type="SAM" id="Phobius"/>
    </source>
</evidence>
<sequence length="2372" mass="276271">MSASGVPFSKLADAMTNPREDDVGEEANVSNNNVVGTIDQAALDELLEAGNAGADLFNDDLFGDNSGVADDIGLNSNNDIFADDAEEGDDDELFDQHPVAKGSFETENEEIDIDTDESEEESPVGNDALKGELFRVDTLDQENDSEFLKKLAEQAGEWVNDLDFLERNGIFESDFFLLEISRLKTKFQYDYERGQNQVTQEDLKSRPLENRSHEELVKLAELYETYAVEFGEKYEYEWGRVLIEGSMRLRKKVYRDLVDKVKKHNLALTEEEKDLGDLQLSLVQRDWEVYIDFCMLGEPATDNTESGILKSMELFDRASGLTPPDLNDAKSPQTVKLWENRVLKALRLFEIQRKQGTASAVVDNHLKPCLLNIPAKLNRKNIILEQLWNIIMNIFDEVKKKLGQQTVSFRQFLLDLHQIFTDKLGNDALPMAVADAFPIFPDVCKQLSMLSLNHKDYKDFYKAQEYAIEELTCYLEMDEDEQDNVKVLDAWDRLFYCVRHIKTKASEQYFVLKDLQAEISIYNNHLLKMKIQEELKNIAGHREVRYIMKYSEQLARCSRIFFANQYDDLGSMFDESSLLEEILMNPTASAGPLEELFTELSVLSQYNTDFQFEQMKAKEFFKAKKIIEDNLNIQGVLNPPKIARGETIVHPKQMLSYEMLIDCSIELARRSHKSPTAMAFLKQAHDARPIYFPFENNRLKNLWAEMIRLKEFQKETLEGMYKKFSIDKQKMFESKLARLNQPQKQGIVIMRINKTWQSRTFRLMDNVLYFFKNSKALRSRGLVSLTDLDIEEQVTPEILRLIPEEFKDNAFTLKTRWREYVAYTETYEERSDWINTIRERKAQGIDDNAINIEIELNQELLAKHPLILDVLLHLGNFWDVHDYTEEALILFIQGLEITVHMNREDLLLRFWDQVYKIMLKSKNIYEILEFMEEEYDRWLALGLPPGHVLLRMIKGSLTKIKGEEDLKLRYMYQIRKYKEISEDIFPSRIYYLNQIYAKMFLQNGSLMEAISLTKDSLEMLKKHLEVDELMSYYHVNTWHLLVDLYITYSKEREKEEDYYGGRVMLQSAFTDCPHKLDPFNPRLNKLIDEIYLLYNVDPETAPDTQTALTDTAAFSWMNSLYLEYDELLNKVFPSEALANRSTVLNYRKAVDAEALGKKADEFRDLIQRFPYMMNLCTKLSQDLFLSHQLELALHMSRHALHVMCASMATRHREIKHQWRFSRRCYLAQRHSNLELKKFIEEEIVIASVFLNELHPHIISLKKELRKLESKIALYERYIPGAIYYSAYIAILLVAIILPLNGWPSFLNWFGEYNSAWIVLLVSNMDLVALSIAMIFLTWPTVPPDAAHRASSILSRTKAMQEVGLMIAAHKSMDALPATLRAALQIFPPEQIYVTDCGDSEQPIDGTQEVVTKISNEYRHQNSLAPNSPGINYVWCPEYSRLLSFWYAAKYYCKYKYVMTIGDRVQLPPDMIIPMEHFNDHRVKCISFTVAVENTHSYKGKMILLSFLQDLENKLEGFMKMFHSQFASSISPNPHIALWERRTYMDVMWKHNTISRGDELQMGLLLQKLNLDYSIATCGNINIPVRVPDHIICKGGLNCRCHNGKDKQGNMFGQRIRAYDLNIMLLFHYFSTLVFYWKRTAFFTKPIVLYDMISFIVDWIRIPVWIWCMYINPVNFILINLIWICIHEGLLMIFWIWVLRRRPDQQQPFLIYFIYPFYRMMVLFFRWLAVWYNVLYISPFFRAKLPIGDRQDLPLDPTNLKTLKKLSEEDNTKSDSVPIPELLLSRDSHEWDIIIKLINKDASTTPPLSHWFSSCISQIVWKKESPRKQVLFGSTTRKRKTILDRVDTFFYPYSDKPDVPQSMITILNAMSFLARRPRCFGKRTERAGRIVKWLFVEEKLGESVNNVPRLASYLRDFQTRCEKGITLVDFVSLMKSVVMPSLLLLGVPPDAFATILHLQTAFDGKWTLKSLSFNSSRSVDEQLIIRTYYNEYLGKILNNNQSFVIFVPVPTTDDMQIDFFSPSITHAVLLCDPNEEHIIIQGRSNCSARVCAVLRLLKLPMDKFKTIYFIDGNSPPMIVSWEQIFTIAAQFISASERIYQEELKAARSRKKKKNHVLTSYRDIESQKEAEAEQLKKIISFITQQKGTIPFNTVTASGLWTLPVIDILDSPIIFVDEDDRQVDSEVYFEPYANQFNLSYQIKTRPASALKKKILVNNITGRSLAGLGVADWKDQMTDVQHDTEVVVIRATQNKERLAWDFRLITFGTQTDEMQAVLVDYLVYTDRKKIRIQKEHEEAERRMLLRADQLANRQKHREKKEKKVADRPVAPPKIETNKVVDDFNFMSEKGATTAFDQDDFFKDFGKQPAPQQEADK</sequence>
<accession>A0A2P6NM52</accession>
<keyword evidence="2" id="KW-0812">Transmembrane</keyword>
<dbReference type="SUPFAM" id="SSF53448">
    <property type="entry name" value="Nucleotide-diphospho-sugar transferases"/>
    <property type="match status" value="1"/>
</dbReference>
<keyword evidence="5" id="KW-1185">Reference proteome</keyword>
<organism evidence="4 5">
    <name type="scientific">Planoprotostelium fungivorum</name>
    <dbReference type="NCBI Taxonomy" id="1890364"/>
    <lineage>
        <taxon>Eukaryota</taxon>
        <taxon>Amoebozoa</taxon>
        <taxon>Evosea</taxon>
        <taxon>Variosea</taxon>
        <taxon>Cavosteliida</taxon>
        <taxon>Cavosteliaceae</taxon>
        <taxon>Planoprotostelium</taxon>
    </lineage>
</organism>
<dbReference type="Pfam" id="PF00169">
    <property type="entry name" value="PH"/>
    <property type="match status" value="1"/>
</dbReference>
<dbReference type="InterPro" id="IPR001849">
    <property type="entry name" value="PH_domain"/>
</dbReference>
<feature type="transmembrane region" description="Helical" evidence="2">
    <location>
        <begin position="1648"/>
        <end position="1669"/>
    </location>
</feature>
<protein>
    <recommendedName>
        <fullName evidence="3">PH domain-containing protein</fullName>
    </recommendedName>
</protein>
<feature type="region of interest" description="Disordered" evidence="1">
    <location>
        <begin position="101"/>
        <end position="125"/>
    </location>
</feature>
<feature type="transmembrane region" description="Helical" evidence="2">
    <location>
        <begin position="1708"/>
        <end position="1731"/>
    </location>
</feature>
<name>A0A2P6NM52_9EUKA</name>
<dbReference type="InterPro" id="IPR011993">
    <property type="entry name" value="PH-like_dom_sf"/>
</dbReference>
<evidence type="ECO:0000313" key="4">
    <source>
        <dbReference type="EMBL" id="PRP85040.1"/>
    </source>
</evidence>
<keyword evidence="2" id="KW-1133">Transmembrane helix</keyword>
<feature type="transmembrane region" description="Helical" evidence="2">
    <location>
        <begin position="1617"/>
        <end position="1636"/>
    </location>
</feature>
<feature type="region of interest" description="Disordered" evidence="1">
    <location>
        <begin position="2306"/>
        <end position="2329"/>
    </location>
</feature>
<dbReference type="Proteomes" id="UP000241769">
    <property type="component" value="Unassembled WGS sequence"/>
</dbReference>
<evidence type="ECO:0000313" key="5">
    <source>
        <dbReference type="Proteomes" id="UP000241769"/>
    </source>
</evidence>
<dbReference type="OrthoDB" id="2590398at2759"/>
<dbReference type="PROSITE" id="PS50003">
    <property type="entry name" value="PH_DOMAIN"/>
    <property type="match status" value="1"/>
</dbReference>
<dbReference type="EMBL" id="MDYQ01000051">
    <property type="protein sequence ID" value="PRP85040.1"/>
    <property type="molecule type" value="Genomic_DNA"/>
</dbReference>
<evidence type="ECO:0000256" key="1">
    <source>
        <dbReference type="SAM" id="MobiDB-lite"/>
    </source>
</evidence>
<keyword evidence="2" id="KW-0472">Membrane</keyword>
<dbReference type="InterPro" id="IPR029044">
    <property type="entry name" value="Nucleotide-diphossugar_trans"/>
</dbReference>
<reference evidence="4 5" key="1">
    <citation type="journal article" date="2018" name="Genome Biol. Evol.">
        <title>Multiple Roots of Fruiting Body Formation in Amoebozoa.</title>
        <authorList>
            <person name="Hillmann F."/>
            <person name="Forbes G."/>
            <person name="Novohradska S."/>
            <person name="Ferling I."/>
            <person name="Riege K."/>
            <person name="Groth M."/>
            <person name="Westermann M."/>
            <person name="Marz M."/>
            <person name="Spaller T."/>
            <person name="Winckler T."/>
            <person name="Schaap P."/>
            <person name="Glockner G."/>
        </authorList>
    </citation>
    <scope>NUCLEOTIDE SEQUENCE [LARGE SCALE GENOMIC DNA]</scope>
    <source>
        <strain evidence="4 5">Jena</strain>
    </source>
</reference>
<proteinExistence type="predicted"/>
<feature type="domain" description="PH" evidence="3">
    <location>
        <begin position="741"/>
        <end position="842"/>
    </location>
</feature>
<feature type="region of interest" description="Disordered" evidence="1">
    <location>
        <begin position="1"/>
        <end position="31"/>
    </location>
</feature>
<feature type="transmembrane region" description="Helical" evidence="2">
    <location>
        <begin position="1675"/>
        <end position="1696"/>
    </location>
</feature>
<comment type="caution">
    <text evidence="4">The sequence shown here is derived from an EMBL/GenBank/DDBJ whole genome shotgun (WGS) entry which is preliminary data.</text>
</comment>
<dbReference type="Gene3D" id="2.30.29.30">
    <property type="entry name" value="Pleckstrin-homology domain (PH domain)/Phosphotyrosine-binding domain (PTB)"/>
    <property type="match status" value="1"/>
</dbReference>
<feature type="transmembrane region" description="Helical" evidence="2">
    <location>
        <begin position="1281"/>
        <end position="1302"/>
    </location>
</feature>
<gene>
    <name evidence="4" type="ORF">PROFUN_07224</name>
</gene>